<dbReference type="InterPro" id="IPR018499">
    <property type="entry name" value="Tetraspanin/Peripherin"/>
</dbReference>
<protein>
    <recommendedName>
        <fullName evidence="8">Tetraspanin family protein</fullName>
    </recommendedName>
</protein>
<evidence type="ECO:0008006" key="8">
    <source>
        <dbReference type="Google" id="ProtNLM"/>
    </source>
</evidence>
<evidence type="ECO:0000256" key="4">
    <source>
        <dbReference type="ARBA" id="ARBA00023136"/>
    </source>
</evidence>
<dbReference type="AlphaFoldDB" id="A0A5J4WZQ8"/>
<dbReference type="EMBL" id="SNRW01000635">
    <property type="protein sequence ID" value="KAA6400022.1"/>
    <property type="molecule type" value="Genomic_DNA"/>
</dbReference>
<proteinExistence type="predicted"/>
<keyword evidence="4 5" id="KW-0472">Membrane</keyword>
<keyword evidence="2 5" id="KW-0812">Transmembrane</keyword>
<feature type="transmembrane region" description="Helical" evidence="5">
    <location>
        <begin position="213"/>
        <end position="234"/>
    </location>
</feature>
<dbReference type="Pfam" id="PF00335">
    <property type="entry name" value="Tetraspanin"/>
    <property type="match status" value="1"/>
</dbReference>
<feature type="transmembrane region" description="Helical" evidence="5">
    <location>
        <begin position="42"/>
        <end position="64"/>
    </location>
</feature>
<comment type="subcellular location">
    <subcellularLocation>
        <location evidence="1">Membrane</location>
        <topology evidence="1">Multi-pass membrane protein</topology>
    </subcellularLocation>
</comment>
<evidence type="ECO:0000313" key="6">
    <source>
        <dbReference type="EMBL" id="KAA6400022.1"/>
    </source>
</evidence>
<evidence type="ECO:0000256" key="1">
    <source>
        <dbReference type="ARBA" id="ARBA00004141"/>
    </source>
</evidence>
<sequence>MVEHRKPIGRVIAIILQAIVAAAAIVVIVLVAINLAKSKNNLAYNIIILIVATLGIINAVIGFIGTWYGQKDMRKFIIFLVINFAAGSILALTAIVLGLMPFALPDSFKYWGIYFWDGFSDIITKTAGNTVDEKFKKFQSQLLPLEILTLVFALIQCIAVIGTIYLMGAKHFIRYFITCTGIISVIFGLFLIAIGLAFRFIYQPEGYLNTLDFIILFSGALCGISGIIGIVTMLHFRKSRLVLLAFVISLGILTVLFFGLGIAQIIIVNTSKVYMTKQVNEKLCVGDESTPGSEKDFNRVCKKVAANLDKAYGCSTREDCVPEDTSADPASNTYSEGMTHIHTSYSSQSPTNVDDCAICNDPSRDINHTVQVIFSFIELIGLMSLAISIFLCFAFITSAVGFYNPWMKRAQRVGVTPIDEGNDEQLQQEQQ</sequence>
<accession>A0A5J4WZQ8</accession>
<name>A0A5J4WZQ8_9EUKA</name>
<feature type="transmembrane region" description="Helical" evidence="5">
    <location>
        <begin position="372"/>
        <end position="403"/>
    </location>
</feature>
<gene>
    <name evidence="6" type="ORF">EZS28_004454</name>
</gene>
<reference evidence="6 7" key="1">
    <citation type="submission" date="2019-03" db="EMBL/GenBank/DDBJ databases">
        <title>Single cell metagenomics reveals metabolic interactions within the superorganism composed of flagellate Streblomastix strix and complex community of Bacteroidetes bacteria on its surface.</title>
        <authorList>
            <person name="Treitli S.C."/>
            <person name="Kolisko M."/>
            <person name="Husnik F."/>
            <person name="Keeling P."/>
            <person name="Hampl V."/>
        </authorList>
    </citation>
    <scope>NUCLEOTIDE SEQUENCE [LARGE SCALE GENOMIC DNA]</scope>
    <source>
        <strain evidence="6">ST1C</strain>
    </source>
</reference>
<evidence type="ECO:0000256" key="3">
    <source>
        <dbReference type="ARBA" id="ARBA00022989"/>
    </source>
</evidence>
<feature type="transmembrane region" description="Helical" evidence="5">
    <location>
        <begin position="76"/>
        <end position="104"/>
    </location>
</feature>
<evidence type="ECO:0000313" key="7">
    <source>
        <dbReference type="Proteomes" id="UP000324800"/>
    </source>
</evidence>
<feature type="transmembrane region" description="Helical" evidence="5">
    <location>
        <begin position="12"/>
        <end position="36"/>
    </location>
</feature>
<evidence type="ECO:0000256" key="5">
    <source>
        <dbReference type="SAM" id="Phobius"/>
    </source>
</evidence>
<keyword evidence="3 5" id="KW-1133">Transmembrane helix</keyword>
<feature type="transmembrane region" description="Helical" evidence="5">
    <location>
        <begin position="175"/>
        <end position="201"/>
    </location>
</feature>
<comment type="caution">
    <text evidence="6">The sequence shown here is derived from an EMBL/GenBank/DDBJ whole genome shotgun (WGS) entry which is preliminary data.</text>
</comment>
<feature type="transmembrane region" description="Helical" evidence="5">
    <location>
        <begin position="241"/>
        <end position="267"/>
    </location>
</feature>
<feature type="transmembrane region" description="Helical" evidence="5">
    <location>
        <begin position="147"/>
        <end position="168"/>
    </location>
</feature>
<evidence type="ECO:0000256" key="2">
    <source>
        <dbReference type="ARBA" id="ARBA00022692"/>
    </source>
</evidence>
<dbReference type="GO" id="GO:0016020">
    <property type="term" value="C:membrane"/>
    <property type="evidence" value="ECO:0007669"/>
    <property type="project" value="UniProtKB-SubCell"/>
</dbReference>
<organism evidence="6 7">
    <name type="scientific">Streblomastix strix</name>
    <dbReference type="NCBI Taxonomy" id="222440"/>
    <lineage>
        <taxon>Eukaryota</taxon>
        <taxon>Metamonada</taxon>
        <taxon>Preaxostyla</taxon>
        <taxon>Oxymonadida</taxon>
        <taxon>Streblomastigidae</taxon>
        <taxon>Streblomastix</taxon>
    </lineage>
</organism>
<dbReference type="Proteomes" id="UP000324800">
    <property type="component" value="Unassembled WGS sequence"/>
</dbReference>